<evidence type="ECO:0000259" key="6">
    <source>
        <dbReference type="Pfam" id="PF00535"/>
    </source>
</evidence>
<dbReference type="PANTHER" id="PTHR43179">
    <property type="entry name" value="RHAMNOSYLTRANSFERASE WBBL"/>
    <property type="match status" value="1"/>
</dbReference>
<sequence length="382" mass="41721">MGRAYPSSVAGNARAGRPSGTGTPTTRPRGRQAKRAPACLRPHDVRSGAARRVAPVSDSSRFPAEQPPRVVAVVVTHDRIALLQRLVERLDEVGARPGSPLVEVLVVDNASTDGTGEWLAGLTDREMPDEHASTPVLGRTLAENTGGAGGFHAGLGWAVERGADLVWLMDDDGLPDHDCLDLLLEHRGELDFWGPVVVDEADPGRLVFPIRLPGGTRVVHRMADVAAAADEAGLIRDVVIPFNGVLVTRELVERIGTPREEFFIWGDDHEYRLRAERAGGRIATVVGARVLHPSVGELGTPMMGGRTTYNHSPSDLKHYCMARNNLLNLREYRGWPHALAFVAKTLWFYTVTRPQPRRLVLSARAWVAALRGDFTGHRRFLG</sequence>
<dbReference type="SUPFAM" id="SSF53448">
    <property type="entry name" value="Nucleotide-diphospho-sugar transferases"/>
    <property type="match status" value="1"/>
</dbReference>
<evidence type="ECO:0000313" key="7">
    <source>
        <dbReference type="EMBL" id="MTB95053.1"/>
    </source>
</evidence>
<evidence type="ECO:0000256" key="1">
    <source>
        <dbReference type="ARBA" id="ARBA00004776"/>
    </source>
</evidence>
<dbReference type="Proteomes" id="UP000433406">
    <property type="component" value="Unassembled WGS sequence"/>
</dbReference>
<keyword evidence="4 7" id="KW-0808">Transferase</keyword>
<evidence type="ECO:0000313" key="8">
    <source>
        <dbReference type="Proteomes" id="UP000433406"/>
    </source>
</evidence>
<comment type="pathway">
    <text evidence="1">Cell wall biogenesis; cell wall polysaccharide biosynthesis.</text>
</comment>
<evidence type="ECO:0000256" key="5">
    <source>
        <dbReference type="SAM" id="MobiDB-lite"/>
    </source>
</evidence>
<evidence type="ECO:0000256" key="3">
    <source>
        <dbReference type="ARBA" id="ARBA00022676"/>
    </source>
</evidence>
<keyword evidence="3" id="KW-0328">Glycosyltransferase</keyword>
<dbReference type="PANTHER" id="PTHR43179:SF12">
    <property type="entry name" value="GALACTOFURANOSYLTRANSFERASE GLFT2"/>
    <property type="match status" value="1"/>
</dbReference>
<feature type="region of interest" description="Disordered" evidence="5">
    <location>
        <begin position="1"/>
        <end position="64"/>
    </location>
</feature>
<proteinExistence type="inferred from homology"/>
<feature type="compositionally biased region" description="Low complexity" evidence="5">
    <location>
        <begin position="16"/>
        <end position="27"/>
    </location>
</feature>
<dbReference type="InterPro" id="IPR001173">
    <property type="entry name" value="Glyco_trans_2-like"/>
</dbReference>
<gene>
    <name evidence="7" type="ORF">GGQ22_08130</name>
</gene>
<dbReference type="EMBL" id="WLCI01000008">
    <property type="protein sequence ID" value="MTB95053.1"/>
    <property type="molecule type" value="Genomic_DNA"/>
</dbReference>
<dbReference type="Pfam" id="PF00535">
    <property type="entry name" value="Glycos_transf_2"/>
    <property type="match status" value="1"/>
</dbReference>
<organism evidence="7 8">
    <name type="scientific">Nocardioides marmotae</name>
    <dbReference type="NCBI Taxonomy" id="2663857"/>
    <lineage>
        <taxon>Bacteria</taxon>
        <taxon>Bacillati</taxon>
        <taxon>Actinomycetota</taxon>
        <taxon>Actinomycetes</taxon>
        <taxon>Propionibacteriales</taxon>
        <taxon>Nocardioidaceae</taxon>
        <taxon>Nocardioides</taxon>
    </lineage>
</organism>
<protein>
    <submittedName>
        <fullName evidence="7">Glycosyltransferase</fullName>
    </submittedName>
</protein>
<dbReference type="GO" id="GO:0016757">
    <property type="term" value="F:glycosyltransferase activity"/>
    <property type="evidence" value="ECO:0007669"/>
    <property type="project" value="UniProtKB-KW"/>
</dbReference>
<reference evidence="7 8" key="1">
    <citation type="submission" date="2019-10" db="EMBL/GenBank/DDBJ databases">
        <title>Nocardioides novel species isolated from the excrement of Marmot.</title>
        <authorList>
            <person name="Zhang G."/>
        </authorList>
    </citation>
    <scope>NUCLEOTIDE SEQUENCE [LARGE SCALE GENOMIC DNA]</scope>
    <source>
        <strain evidence="8">zg-579</strain>
    </source>
</reference>
<keyword evidence="8" id="KW-1185">Reference proteome</keyword>
<name>A0A6I3IXE5_9ACTN</name>
<dbReference type="CDD" id="cd04185">
    <property type="entry name" value="GT_2_like_b"/>
    <property type="match status" value="1"/>
</dbReference>
<dbReference type="InterPro" id="IPR029044">
    <property type="entry name" value="Nucleotide-diphossugar_trans"/>
</dbReference>
<dbReference type="Gene3D" id="3.90.550.10">
    <property type="entry name" value="Spore Coat Polysaccharide Biosynthesis Protein SpsA, Chain A"/>
    <property type="match status" value="1"/>
</dbReference>
<comment type="similarity">
    <text evidence="2">Belongs to the glycosyltransferase 2 family.</text>
</comment>
<evidence type="ECO:0000256" key="4">
    <source>
        <dbReference type="ARBA" id="ARBA00022679"/>
    </source>
</evidence>
<evidence type="ECO:0000256" key="2">
    <source>
        <dbReference type="ARBA" id="ARBA00006739"/>
    </source>
</evidence>
<dbReference type="AlphaFoldDB" id="A0A6I3IXE5"/>
<accession>A0A6I3IXE5</accession>
<feature type="domain" description="Glycosyltransferase 2-like" evidence="6">
    <location>
        <begin position="73"/>
        <end position="186"/>
    </location>
</feature>
<comment type="caution">
    <text evidence="7">The sequence shown here is derived from an EMBL/GenBank/DDBJ whole genome shotgun (WGS) entry which is preliminary data.</text>
</comment>